<dbReference type="AlphaFoldDB" id="A0A5C7J4C5"/>
<accession>A0A5C7J4C5</accession>
<comment type="caution">
    <text evidence="1">The sequence shown here is derived from an EMBL/GenBank/DDBJ whole genome shotgun (WGS) entry which is preliminary data.</text>
</comment>
<name>A0A5C7J4C5_9BACT</name>
<organism evidence="1 2">
    <name type="scientific">Candidatus Dojkabacteria bacterium</name>
    <dbReference type="NCBI Taxonomy" id="2099670"/>
    <lineage>
        <taxon>Bacteria</taxon>
        <taxon>Candidatus Dojkabacteria</taxon>
    </lineage>
</organism>
<evidence type="ECO:0000313" key="2">
    <source>
        <dbReference type="Proteomes" id="UP000321026"/>
    </source>
</evidence>
<protein>
    <submittedName>
        <fullName evidence="1">Uncharacterized protein</fullName>
    </submittedName>
</protein>
<dbReference type="EMBL" id="SSDS01000076">
    <property type="protein sequence ID" value="TXG76317.1"/>
    <property type="molecule type" value="Genomic_DNA"/>
</dbReference>
<sequence>MKNIIEHSKETANINKEYTNLIVGAVLSGQKRVMIQGMEVSWKPLKPNLTSKQREAEAKRIAKMNLDVILG</sequence>
<evidence type="ECO:0000313" key="1">
    <source>
        <dbReference type="EMBL" id="TXG76317.1"/>
    </source>
</evidence>
<dbReference type="Proteomes" id="UP000321026">
    <property type="component" value="Unassembled WGS sequence"/>
</dbReference>
<reference evidence="1 2" key="1">
    <citation type="submission" date="2018-09" db="EMBL/GenBank/DDBJ databases">
        <title>Metagenome Assembled Genomes from an Advanced Water Purification Facility.</title>
        <authorList>
            <person name="Stamps B.W."/>
            <person name="Spear J.R."/>
        </authorList>
    </citation>
    <scope>NUCLEOTIDE SEQUENCE [LARGE SCALE GENOMIC DNA]</scope>
    <source>
        <strain evidence="1">Bin_63_2</strain>
    </source>
</reference>
<proteinExistence type="predicted"/>
<gene>
    <name evidence="1" type="ORF">E6Q11_04870</name>
</gene>